<proteinExistence type="predicted"/>
<reference evidence="2 3" key="2">
    <citation type="journal article" date="2013" name="PLoS Genet.">
        <title>Comparative genome structure, secondary metabolite, and effector coding capacity across Cochliobolus pathogens.</title>
        <authorList>
            <person name="Condon B.J."/>
            <person name="Leng Y."/>
            <person name="Wu D."/>
            <person name="Bushley K.E."/>
            <person name="Ohm R.A."/>
            <person name="Otillar R."/>
            <person name="Martin J."/>
            <person name="Schackwitz W."/>
            <person name="Grimwood J."/>
            <person name="MohdZainudin N."/>
            <person name="Xue C."/>
            <person name="Wang R."/>
            <person name="Manning V.A."/>
            <person name="Dhillon B."/>
            <person name="Tu Z.J."/>
            <person name="Steffenson B.J."/>
            <person name="Salamov A."/>
            <person name="Sun H."/>
            <person name="Lowry S."/>
            <person name="LaButti K."/>
            <person name="Han J."/>
            <person name="Copeland A."/>
            <person name="Lindquist E."/>
            <person name="Barry K."/>
            <person name="Schmutz J."/>
            <person name="Baker S.E."/>
            <person name="Ciuffetti L.M."/>
            <person name="Grigoriev I.V."/>
            <person name="Zhong S."/>
            <person name="Turgeon B.G."/>
        </authorList>
    </citation>
    <scope>NUCLEOTIDE SEQUENCE [LARGE SCALE GENOMIC DNA]</scope>
    <source>
        <strain evidence="3">28A</strain>
    </source>
</reference>
<evidence type="ECO:0000256" key="1">
    <source>
        <dbReference type="SAM" id="MobiDB-lite"/>
    </source>
</evidence>
<dbReference type="RefSeq" id="XP_008027960.1">
    <property type="nucleotide sequence ID" value="XM_008029769.1"/>
</dbReference>
<evidence type="ECO:0000313" key="3">
    <source>
        <dbReference type="Proteomes" id="UP000016935"/>
    </source>
</evidence>
<dbReference type="AlphaFoldDB" id="R0IGM7"/>
<name>R0IGM7_EXST2</name>
<protein>
    <submittedName>
        <fullName evidence="2">Uncharacterized protein</fullName>
    </submittedName>
</protein>
<evidence type="ECO:0000313" key="2">
    <source>
        <dbReference type="EMBL" id="EOA84410.1"/>
    </source>
</evidence>
<dbReference type="EMBL" id="KB908789">
    <property type="protein sequence ID" value="EOA84410.1"/>
    <property type="molecule type" value="Genomic_DNA"/>
</dbReference>
<keyword evidence="3" id="KW-1185">Reference proteome</keyword>
<organism evidence="2 3">
    <name type="scientific">Exserohilum turcicum (strain 28A)</name>
    <name type="common">Northern leaf blight fungus</name>
    <name type="synonym">Setosphaeria turcica</name>
    <dbReference type="NCBI Taxonomy" id="671987"/>
    <lineage>
        <taxon>Eukaryota</taxon>
        <taxon>Fungi</taxon>
        <taxon>Dikarya</taxon>
        <taxon>Ascomycota</taxon>
        <taxon>Pezizomycotina</taxon>
        <taxon>Dothideomycetes</taxon>
        <taxon>Pleosporomycetidae</taxon>
        <taxon>Pleosporales</taxon>
        <taxon>Pleosporineae</taxon>
        <taxon>Pleosporaceae</taxon>
        <taxon>Exserohilum</taxon>
    </lineage>
</organism>
<dbReference type="GeneID" id="19403354"/>
<dbReference type="HOGENOM" id="CLU_2741656_0_0_1"/>
<accession>R0IGM7</accession>
<sequence>MASSLGCAPFPRGYFANSTTSPPPHPGADNTTNHLSIDPPPNHLEYCTHSSGVADGSCAQSRWLTQPWHTK</sequence>
<gene>
    <name evidence="2" type="ORF">SETTUDRAFT_29709</name>
</gene>
<reference evidence="2 3" key="1">
    <citation type="journal article" date="2012" name="PLoS Pathog.">
        <title>Diverse lifestyles and strategies of plant pathogenesis encoded in the genomes of eighteen Dothideomycetes fungi.</title>
        <authorList>
            <person name="Ohm R.A."/>
            <person name="Feau N."/>
            <person name="Henrissat B."/>
            <person name="Schoch C.L."/>
            <person name="Horwitz B.A."/>
            <person name="Barry K.W."/>
            <person name="Condon B.J."/>
            <person name="Copeland A.C."/>
            <person name="Dhillon B."/>
            <person name="Glaser F."/>
            <person name="Hesse C.N."/>
            <person name="Kosti I."/>
            <person name="LaButti K."/>
            <person name="Lindquist E.A."/>
            <person name="Lucas S."/>
            <person name="Salamov A.A."/>
            <person name="Bradshaw R.E."/>
            <person name="Ciuffetti L."/>
            <person name="Hamelin R.C."/>
            <person name="Kema G.H.J."/>
            <person name="Lawrence C."/>
            <person name="Scott J.A."/>
            <person name="Spatafora J.W."/>
            <person name="Turgeon B.G."/>
            <person name="de Wit P.J.G.M."/>
            <person name="Zhong S."/>
            <person name="Goodwin S.B."/>
            <person name="Grigoriev I.V."/>
        </authorList>
    </citation>
    <scope>NUCLEOTIDE SEQUENCE [LARGE SCALE GENOMIC DNA]</scope>
    <source>
        <strain evidence="3">28A</strain>
    </source>
</reference>
<feature type="region of interest" description="Disordered" evidence="1">
    <location>
        <begin position="15"/>
        <end position="42"/>
    </location>
</feature>
<dbReference type="Proteomes" id="UP000016935">
    <property type="component" value="Unassembled WGS sequence"/>
</dbReference>